<organism evidence="2 3">
    <name type="scientific">Methylomirabilis oxygeniifera</name>
    <dbReference type="NCBI Taxonomy" id="671143"/>
    <lineage>
        <taxon>Bacteria</taxon>
        <taxon>Candidatus Methylomirabilota</taxon>
        <taxon>Candidatus Methylomirabilia</taxon>
        <taxon>Candidatus Methylomirabilales</taxon>
        <taxon>Candidatus Methylomirabilaceae</taxon>
        <taxon>Candidatus Methylomirabilis</taxon>
    </lineage>
</organism>
<evidence type="ECO:0000256" key="1">
    <source>
        <dbReference type="SAM" id="SignalP"/>
    </source>
</evidence>
<feature type="chain" id="PRO_5003074240" description="DUF4440 domain-containing protein" evidence="1">
    <location>
        <begin position="19"/>
        <end position="156"/>
    </location>
</feature>
<evidence type="ECO:0000313" key="3">
    <source>
        <dbReference type="Proteomes" id="UP000006898"/>
    </source>
</evidence>
<dbReference type="Proteomes" id="UP000006898">
    <property type="component" value="Chromosome"/>
</dbReference>
<gene>
    <name evidence="2" type="ORF">DAMO_1278</name>
</gene>
<keyword evidence="1" id="KW-0732">Signal</keyword>
<dbReference type="EMBL" id="FP565575">
    <property type="protein sequence ID" value="CBE68338.1"/>
    <property type="molecule type" value="Genomic_DNA"/>
</dbReference>
<reference evidence="2 3" key="1">
    <citation type="journal article" date="2010" name="Nature">
        <title>Nitrite-driven anaerobic methane oxidation by oxygenic bacteria.</title>
        <authorList>
            <person name="Ettwig K.F."/>
            <person name="Butler M.K."/>
            <person name="Le Paslier D."/>
            <person name="Pelletier E."/>
            <person name="Mangenot S."/>
            <person name="Kuypers M.M.M."/>
            <person name="Schreiber F."/>
            <person name="Dutilh B.E."/>
            <person name="Zedelius J."/>
            <person name="de Beer D."/>
            <person name="Gloerich J."/>
            <person name="Wessels H.J.C.T."/>
            <person name="van Allen T."/>
            <person name="Luesken F."/>
            <person name="Wu M."/>
            <person name="van de Pas-Schoonen K.T."/>
            <person name="Op den Camp H.J.M."/>
            <person name="Janssen-Megens E.M."/>
            <person name="Francoijs K-J."/>
            <person name="Stunnenberg H."/>
            <person name="Weissenbach J."/>
            <person name="Jetten M.S.M."/>
            <person name="Strous M."/>
        </authorList>
    </citation>
    <scope>NUCLEOTIDE SEQUENCE [LARGE SCALE GENOMIC DNA]</scope>
</reference>
<evidence type="ECO:0008006" key="4">
    <source>
        <dbReference type="Google" id="ProtNLM"/>
    </source>
</evidence>
<dbReference type="AlphaFoldDB" id="D5MF09"/>
<accession>D5MF09</accession>
<protein>
    <recommendedName>
        <fullName evidence="4">DUF4440 domain-containing protein</fullName>
    </recommendedName>
</protein>
<dbReference type="eggNOG" id="ENOG502ZSHN">
    <property type="taxonomic scope" value="Bacteria"/>
</dbReference>
<dbReference type="HOGENOM" id="CLU_1683363_0_0_0"/>
<name>D5MF09_METO1</name>
<evidence type="ECO:0000313" key="2">
    <source>
        <dbReference type="EMBL" id="CBE68338.1"/>
    </source>
</evidence>
<sequence>MLRSVLLLVFFYASGVLAAESEPIALHTTERRFQDFIASLKAAARKKDASAVYALLAHDYYIARDFGGSFDPSAPPTRNFSAHFEFNNANLRPEYRDHGWVEFRRAIFSTHFEKKLDGQLCTPHGALDKKPFSYSQLCFRKHNGGWRIQGHINGGD</sequence>
<proteinExistence type="predicted"/>
<dbReference type="KEGG" id="mox:DAMO_1278"/>
<feature type="signal peptide" evidence="1">
    <location>
        <begin position="1"/>
        <end position="18"/>
    </location>
</feature>
<dbReference type="STRING" id="671143.DAMO_1278"/>